<dbReference type="STRING" id="1888892.BFL28_13800"/>
<reference evidence="2 3" key="1">
    <citation type="submission" date="2016-08" db="EMBL/GenBank/DDBJ databases">
        <title>Draft genome of the agarase producing Sphingomonas sp. MCT13.</title>
        <authorList>
            <person name="D'Andrea M.M."/>
            <person name="Rossolini G.M."/>
            <person name="Thaller M.C."/>
        </authorList>
    </citation>
    <scope>NUCLEOTIDE SEQUENCE [LARGE SCALE GENOMIC DNA]</scope>
    <source>
        <strain evidence="2 3">MCT13</strain>
    </source>
</reference>
<dbReference type="InterPro" id="IPR000639">
    <property type="entry name" value="Epox_hydrolase-like"/>
</dbReference>
<name>A0A1E3LXL8_9SPHN</name>
<dbReference type="InterPro" id="IPR050228">
    <property type="entry name" value="Carboxylesterase_BioH"/>
</dbReference>
<dbReference type="PRINTS" id="PR00412">
    <property type="entry name" value="EPOXHYDRLASE"/>
</dbReference>
<evidence type="ECO:0000313" key="2">
    <source>
        <dbReference type="EMBL" id="ODP38478.1"/>
    </source>
</evidence>
<protein>
    <recommendedName>
        <fullName evidence="1">AB hydrolase-1 domain-containing protein</fullName>
    </recommendedName>
</protein>
<feature type="domain" description="AB hydrolase-1" evidence="1">
    <location>
        <begin position="20"/>
        <end position="253"/>
    </location>
</feature>
<dbReference type="AlphaFoldDB" id="A0A1E3LXL8"/>
<evidence type="ECO:0000259" key="1">
    <source>
        <dbReference type="Pfam" id="PF00561"/>
    </source>
</evidence>
<gene>
    <name evidence="2" type="ORF">BFL28_13800</name>
</gene>
<dbReference type="SUPFAM" id="SSF53474">
    <property type="entry name" value="alpha/beta-Hydrolases"/>
    <property type="match status" value="1"/>
</dbReference>
<comment type="caution">
    <text evidence="2">The sequence shown here is derived from an EMBL/GenBank/DDBJ whole genome shotgun (WGS) entry which is preliminary data.</text>
</comment>
<organism evidence="2 3">
    <name type="scientific">Sphingomonas turrisvirgatae</name>
    <dbReference type="NCBI Taxonomy" id="1888892"/>
    <lineage>
        <taxon>Bacteria</taxon>
        <taxon>Pseudomonadati</taxon>
        <taxon>Pseudomonadota</taxon>
        <taxon>Alphaproteobacteria</taxon>
        <taxon>Sphingomonadales</taxon>
        <taxon>Sphingomonadaceae</taxon>
        <taxon>Sphingomonas</taxon>
    </lineage>
</organism>
<dbReference type="GO" id="GO:0003824">
    <property type="term" value="F:catalytic activity"/>
    <property type="evidence" value="ECO:0007669"/>
    <property type="project" value="InterPro"/>
</dbReference>
<evidence type="ECO:0000313" key="3">
    <source>
        <dbReference type="Proteomes" id="UP000094487"/>
    </source>
</evidence>
<dbReference type="Pfam" id="PF00561">
    <property type="entry name" value="Abhydrolase_1"/>
    <property type="match status" value="1"/>
</dbReference>
<dbReference type="InterPro" id="IPR029058">
    <property type="entry name" value="AB_hydrolase_fold"/>
</dbReference>
<sequence length="279" mass="28884">MGSHGNRIAIERTGAPGASAVILLHGGGQKRQSWRRTGKQLAAAGWQAIACDVRGHGDSDPAPDGDYGYDRLVEDATSLIQAAGGRAVLVGASLGGKIALAAAGRLPPDMIRALVLVDAVPRSLESGIARVASILRPPPDGFDSPQAAAAALAATNGTATAPDAGARLQRNMRRDAAGRWHWHWDPRFFDPSHGLGIQPALTRLEDAARRVTAPTLLVRGELSDVTDAAGAAALAACIAHLEIAVIAGAGHMVVGDRNDTFDAILLDFLQRHVPVCGPG</sequence>
<dbReference type="PANTHER" id="PTHR43194">
    <property type="entry name" value="HYDROLASE ALPHA/BETA FOLD FAMILY"/>
    <property type="match status" value="1"/>
</dbReference>
<keyword evidence="3" id="KW-1185">Reference proteome</keyword>
<dbReference type="Gene3D" id="3.40.50.1820">
    <property type="entry name" value="alpha/beta hydrolase"/>
    <property type="match status" value="1"/>
</dbReference>
<dbReference type="Proteomes" id="UP000094487">
    <property type="component" value="Unassembled WGS sequence"/>
</dbReference>
<accession>A0A1E3LXL8</accession>
<dbReference type="PANTHER" id="PTHR43194:SF2">
    <property type="entry name" value="PEROXISOMAL MEMBRANE PROTEIN LPX1"/>
    <property type="match status" value="1"/>
</dbReference>
<dbReference type="EMBL" id="MDDS01000014">
    <property type="protein sequence ID" value="ODP38478.1"/>
    <property type="molecule type" value="Genomic_DNA"/>
</dbReference>
<proteinExistence type="predicted"/>
<dbReference type="InterPro" id="IPR000073">
    <property type="entry name" value="AB_hydrolase_1"/>
</dbReference>